<proteinExistence type="predicted"/>
<evidence type="ECO:0000313" key="3">
    <source>
        <dbReference type="Proteomes" id="UP000199029"/>
    </source>
</evidence>
<accession>A0A1I6BNH6</accession>
<dbReference type="Proteomes" id="UP000199029">
    <property type="component" value="Unassembled WGS sequence"/>
</dbReference>
<evidence type="ECO:0000256" key="1">
    <source>
        <dbReference type="SAM" id="Phobius"/>
    </source>
</evidence>
<name>A0A1I6BNH6_HYMAR</name>
<feature type="transmembrane region" description="Helical" evidence="1">
    <location>
        <begin position="32"/>
        <end position="51"/>
    </location>
</feature>
<keyword evidence="1" id="KW-1133">Transmembrane helix</keyword>
<protein>
    <submittedName>
        <fullName evidence="2">Uncharacterized protein</fullName>
    </submittedName>
</protein>
<reference evidence="3" key="1">
    <citation type="submission" date="2016-10" db="EMBL/GenBank/DDBJ databases">
        <authorList>
            <person name="Varghese N."/>
            <person name="Submissions S."/>
        </authorList>
    </citation>
    <scope>NUCLEOTIDE SEQUENCE [LARGE SCALE GENOMIC DNA]</scope>
    <source>
        <strain evidence="3">OR362-8,ATCC BAA-1266,JCM 13504</strain>
    </source>
</reference>
<keyword evidence="3" id="KW-1185">Reference proteome</keyword>
<keyword evidence="1" id="KW-0812">Transmembrane</keyword>
<keyword evidence="1" id="KW-0472">Membrane</keyword>
<feature type="transmembrane region" description="Helical" evidence="1">
    <location>
        <begin position="6"/>
        <end position="25"/>
    </location>
</feature>
<dbReference type="STRING" id="1227077.SAMN04515668_4824"/>
<feature type="transmembrane region" description="Helical" evidence="1">
    <location>
        <begin position="96"/>
        <end position="114"/>
    </location>
</feature>
<dbReference type="EMBL" id="FOXS01000010">
    <property type="protein sequence ID" value="SFQ82490.1"/>
    <property type="molecule type" value="Genomic_DNA"/>
</dbReference>
<sequence length="129" mass="14610">MIIILIIIFLLGAFTLVICLVYKWVQPLRYRAAIRTWLVVFYGEIFFLLLVPPHTAHLPGLPSLYKDGGVVYLMIFTTDGNNLIPGLLRGKRLEELLLLLLPLAPALVVFGLDYRRNRRAGKRPGLQAP</sequence>
<dbReference type="AlphaFoldDB" id="A0A1I6BNH6"/>
<gene>
    <name evidence="2" type="ORF">SAMN04515668_4824</name>
</gene>
<evidence type="ECO:0000313" key="2">
    <source>
        <dbReference type="EMBL" id="SFQ82490.1"/>
    </source>
</evidence>
<organism evidence="2 3">
    <name type="scientific">Hymenobacter arizonensis</name>
    <name type="common">Siccationidurans arizonensis</name>
    <dbReference type="NCBI Taxonomy" id="1227077"/>
    <lineage>
        <taxon>Bacteria</taxon>
        <taxon>Pseudomonadati</taxon>
        <taxon>Bacteroidota</taxon>
        <taxon>Cytophagia</taxon>
        <taxon>Cytophagales</taxon>
        <taxon>Hymenobacteraceae</taxon>
        <taxon>Hymenobacter</taxon>
    </lineage>
</organism>